<dbReference type="PANTHER" id="PTHR33908:SF3">
    <property type="entry name" value="UNDECAPRENYL PHOSPHATE-ALPHA-4-AMINO-4-DEOXY-L-ARABINOSE ARABINOSYL TRANSFERASE"/>
    <property type="match status" value="1"/>
</dbReference>
<feature type="transmembrane region" description="Helical" evidence="8">
    <location>
        <begin position="121"/>
        <end position="140"/>
    </location>
</feature>
<sequence>MLRERGRKPSPQHSLVVQLGLLAFCIFFLLLPGRASIPPFDRDEPRYMQATSQMLETGNFVDVRFQDKPRYLQPAGIYWLEAAAVSLSGTFRQREAWAYRVPSLLAMTASVVLTARMGAVLFNPAAGLMAGALLGTSVLVTAEGRMATIDSTLLLIVVLTQAVLLRVLQDRIAGRPTRVRTALLFWGALGCGLMLKGPVVLIPGLATPLAFSFVERDWLWLKRLRPAWGWLVMLAVVLPWCIAIGVVSHGEFFQRAVGRNFLGKIGHGQEAHGAFPGYHLAVFAIAFWPGSFFAAAAIPVIWSWRASWKIRFLLCWIIPHWLVFELIATKLPHYVLPTYPAIAILTASALQASGDTWKAWPRTLWARFLLGFYGIVWAIFGIALSVAGIALSKVLEGQIPVSAWLAAAGSLPLLGLAFREVLKARLWQSAMCSTAAAVIIYMGLFLGVIPNLKAIWLAPRVAELVDEYRPCPETEVVSSSFSEPSLVFLMHGDVELRNAAEGSAMLKRNPGCGLVLVDRRDFPAFQNGLTSNGVKSLEYGRVTGFNYSTGKWLDLGLYGALSP</sequence>
<keyword evidence="3" id="KW-0328">Glycosyltransferase</keyword>
<dbReference type="GO" id="GO:0006493">
    <property type="term" value="P:protein O-linked glycosylation"/>
    <property type="evidence" value="ECO:0007669"/>
    <property type="project" value="InterPro"/>
</dbReference>
<dbReference type="GO" id="GO:0016763">
    <property type="term" value="F:pentosyltransferase activity"/>
    <property type="evidence" value="ECO:0007669"/>
    <property type="project" value="TreeGrafter"/>
</dbReference>
<dbReference type="InterPro" id="IPR050297">
    <property type="entry name" value="LipidA_mod_glycosyltrf_83"/>
</dbReference>
<evidence type="ECO:0000313" key="10">
    <source>
        <dbReference type="EMBL" id="GEN62711.1"/>
    </source>
</evidence>
<keyword evidence="11" id="KW-1185">Reference proteome</keyword>
<feature type="transmembrane region" description="Helical" evidence="8">
    <location>
        <begin position="278"/>
        <end position="298"/>
    </location>
</feature>
<comment type="caution">
    <text evidence="10">The sequence shown here is derived from an EMBL/GenBank/DDBJ whole genome shotgun (WGS) entry which is preliminary data.</text>
</comment>
<feature type="transmembrane region" description="Helical" evidence="8">
    <location>
        <begin position="310"/>
        <end position="328"/>
    </location>
</feature>
<comment type="subcellular location">
    <subcellularLocation>
        <location evidence="1">Cell membrane</location>
        <topology evidence="1">Multi-pass membrane protein</topology>
    </subcellularLocation>
</comment>
<dbReference type="GO" id="GO:0010041">
    <property type="term" value="P:response to iron(III) ion"/>
    <property type="evidence" value="ECO:0007669"/>
    <property type="project" value="TreeGrafter"/>
</dbReference>
<gene>
    <name evidence="10" type="ORF">AOE01nite_09350</name>
</gene>
<evidence type="ECO:0000256" key="1">
    <source>
        <dbReference type="ARBA" id="ARBA00004651"/>
    </source>
</evidence>
<organism evidence="10 11">
    <name type="scientific">Acetobacter oeni</name>
    <dbReference type="NCBI Taxonomy" id="304077"/>
    <lineage>
        <taxon>Bacteria</taxon>
        <taxon>Pseudomonadati</taxon>
        <taxon>Pseudomonadota</taxon>
        <taxon>Alphaproteobacteria</taxon>
        <taxon>Acetobacterales</taxon>
        <taxon>Acetobacteraceae</taxon>
        <taxon>Acetobacter</taxon>
    </lineage>
</organism>
<dbReference type="PANTHER" id="PTHR33908">
    <property type="entry name" value="MANNOSYLTRANSFERASE YKCB-RELATED"/>
    <property type="match status" value="1"/>
</dbReference>
<evidence type="ECO:0000256" key="6">
    <source>
        <dbReference type="ARBA" id="ARBA00022989"/>
    </source>
</evidence>
<dbReference type="GO" id="GO:0000030">
    <property type="term" value="F:mannosyltransferase activity"/>
    <property type="evidence" value="ECO:0007669"/>
    <property type="project" value="InterPro"/>
</dbReference>
<dbReference type="Pfam" id="PF02366">
    <property type="entry name" value="PMT"/>
    <property type="match status" value="1"/>
</dbReference>
<dbReference type="AlphaFoldDB" id="A0A511XIH5"/>
<dbReference type="EMBL" id="BJYG01000008">
    <property type="protein sequence ID" value="GEN62711.1"/>
    <property type="molecule type" value="Genomic_DNA"/>
</dbReference>
<keyword evidence="2" id="KW-1003">Cell membrane</keyword>
<dbReference type="GO" id="GO:0009103">
    <property type="term" value="P:lipopolysaccharide biosynthetic process"/>
    <property type="evidence" value="ECO:0007669"/>
    <property type="project" value="TreeGrafter"/>
</dbReference>
<dbReference type="InterPro" id="IPR003342">
    <property type="entry name" value="ArnT-like_N"/>
</dbReference>
<keyword evidence="6 8" id="KW-1133">Transmembrane helix</keyword>
<feature type="domain" description="ArnT-like N-terminal" evidence="9">
    <location>
        <begin position="42"/>
        <end position="245"/>
    </location>
</feature>
<accession>A0A511XIH5</accession>
<evidence type="ECO:0000256" key="7">
    <source>
        <dbReference type="ARBA" id="ARBA00023136"/>
    </source>
</evidence>
<dbReference type="RefSeq" id="WP_146886681.1">
    <property type="nucleotide sequence ID" value="NZ_BJYG01000008.1"/>
</dbReference>
<evidence type="ECO:0000259" key="9">
    <source>
        <dbReference type="Pfam" id="PF02366"/>
    </source>
</evidence>
<evidence type="ECO:0000256" key="3">
    <source>
        <dbReference type="ARBA" id="ARBA00022676"/>
    </source>
</evidence>
<dbReference type="GO" id="GO:0005886">
    <property type="term" value="C:plasma membrane"/>
    <property type="evidence" value="ECO:0007669"/>
    <property type="project" value="UniProtKB-SubCell"/>
</dbReference>
<feature type="transmembrane region" description="Helical" evidence="8">
    <location>
        <begin position="152"/>
        <end position="168"/>
    </location>
</feature>
<proteinExistence type="predicted"/>
<keyword evidence="7 8" id="KW-0472">Membrane</keyword>
<evidence type="ECO:0000313" key="11">
    <source>
        <dbReference type="Proteomes" id="UP000321746"/>
    </source>
</evidence>
<keyword evidence="4 10" id="KW-0808">Transferase</keyword>
<feature type="transmembrane region" description="Helical" evidence="8">
    <location>
        <begin position="183"/>
        <end position="206"/>
    </location>
</feature>
<feature type="transmembrane region" description="Helical" evidence="8">
    <location>
        <begin position="364"/>
        <end position="391"/>
    </location>
</feature>
<evidence type="ECO:0000256" key="2">
    <source>
        <dbReference type="ARBA" id="ARBA00022475"/>
    </source>
</evidence>
<feature type="transmembrane region" description="Helical" evidence="8">
    <location>
        <begin position="397"/>
        <end position="418"/>
    </location>
</feature>
<keyword evidence="5 8" id="KW-0812">Transmembrane</keyword>
<dbReference type="OrthoDB" id="9810951at2"/>
<feature type="transmembrane region" description="Helical" evidence="8">
    <location>
        <begin position="430"/>
        <end position="449"/>
    </location>
</feature>
<dbReference type="Proteomes" id="UP000321746">
    <property type="component" value="Unassembled WGS sequence"/>
</dbReference>
<reference evidence="10 11" key="1">
    <citation type="submission" date="2019-07" db="EMBL/GenBank/DDBJ databases">
        <title>Whole genome shotgun sequence of Acetobacter oeni NBRC 105207.</title>
        <authorList>
            <person name="Hosoyama A."/>
            <person name="Uohara A."/>
            <person name="Ohji S."/>
            <person name="Ichikawa N."/>
        </authorList>
    </citation>
    <scope>NUCLEOTIDE SEQUENCE [LARGE SCALE GENOMIC DNA]</scope>
    <source>
        <strain evidence="10 11">NBRC 105207</strain>
    </source>
</reference>
<protein>
    <submittedName>
        <fullName evidence="10">Glycosyl transferase</fullName>
    </submittedName>
</protein>
<evidence type="ECO:0000256" key="5">
    <source>
        <dbReference type="ARBA" id="ARBA00022692"/>
    </source>
</evidence>
<feature type="transmembrane region" description="Helical" evidence="8">
    <location>
        <begin position="227"/>
        <end position="247"/>
    </location>
</feature>
<evidence type="ECO:0000256" key="8">
    <source>
        <dbReference type="SAM" id="Phobius"/>
    </source>
</evidence>
<evidence type="ECO:0000256" key="4">
    <source>
        <dbReference type="ARBA" id="ARBA00022679"/>
    </source>
</evidence>
<name>A0A511XIH5_9PROT</name>